<feature type="region of interest" description="Disordered" evidence="1">
    <location>
        <begin position="111"/>
        <end position="153"/>
    </location>
</feature>
<organism evidence="2 3">
    <name type="scientific">Protopolystoma xenopodis</name>
    <dbReference type="NCBI Taxonomy" id="117903"/>
    <lineage>
        <taxon>Eukaryota</taxon>
        <taxon>Metazoa</taxon>
        <taxon>Spiralia</taxon>
        <taxon>Lophotrochozoa</taxon>
        <taxon>Platyhelminthes</taxon>
        <taxon>Monogenea</taxon>
        <taxon>Polyopisthocotylea</taxon>
        <taxon>Polystomatidea</taxon>
        <taxon>Polystomatidae</taxon>
        <taxon>Protopolystoma</taxon>
    </lineage>
</organism>
<feature type="compositionally biased region" description="Basic and acidic residues" evidence="1">
    <location>
        <begin position="118"/>
        <end position="130"/>
    </location>
</feature>
<dbReference type="EMBL" id="CAAALY010063093">
    <property type="protein sequence ID" value="VEL23652.1"/>
    <property type="molecule type" value="Genomic_DNA"/>
</dbReference>
<protein>
    <submittedName>
        <fullName evidence="2">Uncharacterized protein</fullName>
    </submittedName>
</protein>
<evidence type="ECO:0000256" key="1">
    <source>
        <dbReference type="SAM" id="MobiDB-lite"/>
    </source>
</evidence>
<gene>
    <name evidence="2" type="ORF">PXEA_LOCUS17092</name>
</gene>
<proteinExistence type="predicted"/>
<reference evidence="2" key="1">
    <citation type="submission" date="2018-11" db="EMBL/GenBank/DDBJ databases">
        <authorList>
            <consortium name="Pathogen Informatics"/>
        </authorList>
    </citation>
    <scope>NUCLEOTIDE SEQUENCE</scope>
</reference>
<evidence type="ECO:0000313" key="3">
    <source>
        <dbReference type="Proteomes" id="UP000784294"/>
    </source>
</evidence>
<name>A0A3S5AGZ7_9PLAT</name>
<accession>A0A3S5AGZ7</accession>
<keyword evidence="3" id="KW-1185">Reference proteome</keyword>
<evidence type="ECO:0000313" key="2">
    <source>
        <dbReference type="EMBL" id="VEL23652.1"/>
    </source>
</evidence>
<dbReference type="AlphaFoldDB" id="A0A3S5AGZ7"/>
<sequence length="153" mass="16146">MHFGSDQLSGLDTSKISVLSANCVGLLSSDSLLFDECPFICPRCSELPILPRSGVAICLGQIAFELAAAYQHRFAAVHREAGYLMVWTAGLLAWSAGLALHMDSLVRPGAVGPSADGCEEKGGGGDRPGNRQEWPTGEWPSEATDGCPPDDTL</sequence>
<comment type="caution">
    <text evidence="2">The sequence shown here is derived from an EMBL/GenBank/DDBJ whole genome shotgun (WGS) entry which is preliminary data.</text>
</comment>
<dbReference type="Proteomes" id="UP000784294">
    <property type="component" value="Unassembled WGS sequence"/>
</dbReference>